<evidence type="ECO:0000313" key="9">
    <source>
        <dbReference type="Proteomes" id="UP001595973"/>
    </source>
</evidence>
<feature type="transmembrane region" description="Helical" evidence="6">
    <location>
        <begin position="211"/>
        <end position="231"/>
    </location>
</feature>
<evidence type="ECO:0000256" key="2">
    <source>
        <dbReference type="ARBA" id="ARBA00022475"/>
    </source>
</evidence>
<comment type="caution">
    <text evidence="8">The sequence shown here is derived from an EMBL/GenBank/DDBJ whole genome shotgun (WGS) entry which is preliminary data.</text>
</comment>
<feature type="transmembrane region" description="Helical" evidence="6">
    <location>
        <begin position="178"/>
        <end position="199"/>
    </location>
</feature>
<dbReference type="Proteomes" id="UP001595973">
    <property type="component" value="Unassembled WGS sequence"/>
</dbReference>
<protein>
    <submittedName>
        <fullName evidence="8">Na/Pi cotransporter family protein</fullName>
    </submittedName>
</protein>
<sequence>MSGLVFFLHMAGAVALLLAATRMVRTGVERAYGRQLRQHLRQRIGHPLSAMLMGLVMAVALQSSTAVTLLVSSFVGLGLVSGVAGIVIVRGGELGSALVAKVLSFDLTLLAPALLTLGAVLYLRSDRRPWHEIGRCLLGIALILISLEMVSTAALPLRDSTFLPVVVRYLSGDILSCFLLAAALTYLLHSSIAAVLLLAAMAEQGVLPPGVGLVMVLGVNLGSSMIAPVLTRAAAPEQRAVPLANLLMRGLGSVVLLALYEVVQPDPALLGTGPANQIIHAHIAFNLFILLVGLPLSGVAWRISRWVADLRTPIETGPAHEEISALDPAALGNPDQALANATREAIRMCDTIDTMLSRIIEVYAAPDPQSIADLRAFDDRVDNRHNAIKLYLARITEQGMTEAQSRRCQDLLEVCIKLEQAGDVIVRNLLLHAQKKMERQVEFTPEGWKELVDFHASVMRNARLAFNLLVDDDPATAQQVIIEKDRLRDSERETRQQHFMRLRRNTEQSIETSSIHLDTVRDLKQINGLLAALAYPVLEEQGLLRGSRLKKPA</sequence>
<dbReference type="InterPro" id="IPR003841">
    <property type="entry name" value="Na/Pi_transpt"/>
</dbReference>
<dbReference type="EMBL" id="JBHSGI010000005">
    <property type="protein sequence ID" value="MFC4668530.1"/>
    <property type="molecule type" value="Genomic_DNA"/>
</dbReference>
<dbReference type="NCBIfam" id="NF037997">
    <property type="entry name" value="Na_Pi_symport"/>
    <property type="match status" value="1"/>
</dbReference>
<dbReference type="RefSeq" id="WP_380716820.1">
    <property type="nucleotide sequence ID" value="NZ_JBHSGI010000005.1"/>
</dbReference>
<feature type="transmembrane region" description="Helical" evidence="6">
    <location>
        <begin position="102"/>
        <end position="125"/>
    </location>
</feature>
<name>A0ABV9KEB6_9RHOB</name>
<feature type="transmembrane region" description="Helical" evidence="6">
    <location>
        <begin position="243"/>
        <end position="263"/>
    </location>
</feature>
<evidence type="ECO:0000256" key="6">
    <source>
        <dbReference type="SAM" id="Phobius"/>
    </source>
</evidence>
<feature type="transmembrane region" description="Helical" evidence="6">
    <location>
        <begin position="137"/>
        <end position="157"/>
    </location>
</feature>
<dbReference type="Gene3D" id="1.20.58.220">
    <property type="entry name" value="Phosphate transport system protein phou homolog 2, domain 2"/>
    <property type="match status" value="1"/>
</dbReference>
<dbReference type="Pfam" id="PF01895">
    <property type="entry name" value="PhoU"/>
    <property type="match status" value="1"/>
</dbReference>
<feature type="transmembrane region" description="Helical" evidence="6">
    <location>
        <begin position="283"/>
        <end position="301"/>
    </location>
</feature>
<organism evidence="8 9">
    <name type="scientific">Seohaeicola nanhaiensis</name>
    <dbReference type="NCBI Taxonomy" id="1387282"/>
    <lineage>
        <taxon>Bacteria</taxon>
        <taxon>Pseudomonadati</taxon>
        <taxon>Pseudomonadota</taxon>
        <taxon>Alphaproteobacteria</taxon>
        <taxon>Rhodobacterales</taxon>
        <taxon>Roseobacteraceae</taxon>
        <taxon>Seohaeicola</taxon>
    </lineage>
</organism>
<feature type="transmembrane region" description="Helical" evidence="6">
    <location>
        <begin position="6"/>
        <end position="24"/>
    </location>
</feature>
<evidence type="ECO:0000313" key="8">
    <source>
        <dbReference type="EMBL" id="MFC4668530.1"/>
    </source>
</evidence>
<dbReference type="SUPFAM" id="SSF109755">
    <property type="entry name" value="PhoU-like"/>
    <property type="match status" value="1"/>
</dbReference>
<keyword evidence="5 6" id="KW-0472">Membrane</keyword>
<feature type="transmembrane region" description="Helical" evidence="6">
    <location>
        <begin position="44"/>
        <end position="61"/>
    </location>
</feature>
<reference evidence="9" key="1">
    <citation type="journal article" date="2019" name="Int. J. Syst. Evol. Microbiol.">
        <title>The Global Catalogue of Microorganisms (GCM) 10K type strain sequencing project: providing services to taxonomists for standard genome sequencing and annotation.</title>
        <authorList>
            <consortium name="The Broad Institute Genomics Platform"/>
            <consortium name="The Broad Institute Genome Sequencing Center for Infectious Disease"/>
            <person name="Wu L."/>
            <person name="Ma J."/>
        </authorList>
    </citation>
    <scope>NUCLEOTIDE SEQUENCE [LARGE SCALE GENOMIC DNA]</scope>
    <source>
        <strain evidence="9">CGMCC 4.7283</strain>
    </source>
</reference>
<evidence type="ECO:0000256" key="4">
    <source>
        <dbReference type="ARBA" id="ARBA00022989"/>
    </source>
</evidence>
<keyword evidence="2" id="KW-1003">Cell membrane</keyword>
<dbReference type="PANTHER" id="PTHR10010:SF46">
    <property type="entry name" value="SODIUM-DEPENDENT PHOSPHATE TRANSPORT PROTEIN 2B"/>
    <property type="match status" value="1"/>
</dbReference>
<dbReference type="InterPro" id="IPR026022">
    <property type="entry name" value="PhoU_dom"/>
</dbReference>
<keyword evidence="4 6" id="KW-1133">Transmembrane helix</keyword>
<proteinExistence type="predicted"/>
<dbReference type="InterPro" id="IPR038078">
    <property type="entry name" value="PhoU-like_sf"/>
</dbReference>
<feature type="transmembrane region" description="Helical" evidence="6">
    <location>
        <begin position="67"/>
        <end position="90"/>
    </location>
</feature>
<keyword evidence="9" id="KW-1185">Reference proteome</keyword>
<evidence type="ECO:0000256" key="3">
    <source>
        <dbReference type="ARBA" id="ARBA00022692"/>
    </source>
</evidence>
<dbReference type="Pfam" id="PF02690">
    <property type="entry name" value="Na_Pi_cotrans"/>
    <property type="match status" value="1"/>
</dbReference>
<evidence type="ECO:0000256" key="5">
    <source>
        <dbReference type="ARBA" id="ARBA00023136"/>
    </source>
</evidence>
<keyword evidence="3 6" id="KW-0812">Transmembrane</keyword>
<evidence type="ECO:0000256" key="1">
    <source>
        <dbReference type="ARBA" id="ARBA00004651"/>
    </source>
</evidence>
<gene>
    <name evidence="8" type="ORF">ACFO5X_08205</name>
</gene>
<evidence type="ECO:0000259" key="7">
    <source>
        <dbReference type="Pfam" id="PF01895"/>
    </source>
</evidence>
<comment type="subcellular location">
    <subcellularLocation>
        <location evidence="1">Cell membrane</location>
        <topology evidence="1">Multi-pass membrane protein</topology>
    </subcellularLocation>
</comment>
<accession>A0ABV9KEB6</accession>
<feature type="domain" description="PhoU" evidence="7">
    <location>
        <begin position="347"/>
        <end position="426"/>
    </location>
</feature>
<dbReference type="PANTHER" id="PTHR10010">
    <property type="entry name" value="SOLUTE CARRIER FAMILY 34 SODIUM PHOSPHATE , MEMBER 2-RELATED"/>
    <property type="match status" value="1"/>
</dbReference>